<feature type="compositionally biased region" description="Basic and acidic residues" evidence="1">
    <location>
        <begin position="61"/>
        <end position="72"/>
    </location>
</feature>
<gene>
    <name evidence="2" type="ORF">SAMN05216388_101926</name>
</gene>
<dbReference type="Proteomes" id="UP000198775">
    <property type="component" value="Unassembled WGS sequence"/>
</dbReference>
<keyword evidence="3" id="KW-1185">Reference proteome</keyword>
<name>A0A1H8SH80_9EURY</name>
<dbReference type="OrthoDB" id="375034at2157"/>
<accession>A0A1H8SH80</accession>
<feature type="region of interest" description="Disordered" evidence="1">
    <location>
        <begin position="61"/>
        <end position="82"/>
    </location>
</feature>
<sequence length="82" mass="9556">MPICPGCERPVPYDRLATHEQYCAELGADTSHVRKIERLDRRISDAERRMYRRLRALEAELDITRSRTDEKGGTNGRSQPQR</sequence>
<protein>
    <submittedName>
        <fullName evidence="2">Uncharacterized protein</fullName>
    </submittedName>
</protein>
<dbReference type="RefSeq" id="WP_092662375.1">
    <property type="nucleotide sequence ID" value="NZ_FOCX01000019.1"/>
</dbReference>
<organism evidence="2 3">
    <name type="scientific">Halorientalis persicus</name>
    <dbReference type="NCBI Taxonomy" id="1367881"/>
    <lineage>
        <taxon>Archaea</taxon>
        <taxon>Methanobacteriati</taxon>
        <taxon>Methanobacteriota</taxon>
        <taxon>Stenosarchaea group</taxon>
        <taxon>Halobacteria</taxon>
        <taxon>Halobacteriales</taxon>
        <taxon>Haloarculaceae</taxon>
        <taxon>Halorientalis</taxon>
    </lineage>
</organism>
<evidence type="ECO:0000313" key="2">
    <source>
        <dbReference type="EMBL" id="SEO77897.1"/>
    </source>
</evidence>
<evidence type="ECO:0000256" key="1">
    <source>
        <dbReference type="SAM" id="MobiDB-lite"/>
    </source>
</evidence>
<dbReference type="AlphaFoldDB" id="A0A1H8SH80"/>
<evidence type="ECO:0000313" key="3">
    <source>
        <dbReference type="Proteomes" id="UP000198775"/>
    </source>
</evidence>
<reference evidence="3" key="1">
    <citation type="submission" date="2016-10" db="EMBL/GenBank/DDBJ databases">
        <authorList>
            <person name="Varghese N."/>
            <person name="Submissions S."/>
        </authorList>
    </citation>
    <scope>NUCLEOTIDE SEQUENCE [LARGE SCALE GENOMIC DNA]</scope>
    <source>
        <strain evidence="3">IBRC-M 10043</strain>
    </source>
</reference>
<dbReference type="EMBL" id="FOCX01000019">
    <property type="protein sequence ID" value="SEO77897.1"/>
    <property type="molecule type" value="Genomic_DNA"/>
</dbReference>
<proteinExistence type="predicted"/>